<evidence type="ECO:0000256" key="4">
    <source>
        <dbReference type="ARBA" id="ARBA00023146"/>
    </source>
</evidence>
<dbReference type="Proteomes" id="UP000271241">
    <property type="component" value="Unassembled WGS sequence"/>
</dbReference>
<evidence type="ECO:0000259" key="7">
    <source>
        <dbReference type="SMART" id="SM01016"/>
    </source>
</evidence>
<dbReference type="SMART" id="SM01016">
    <property type="entry name" value="Arg_tRNA_synt_N"/>
    <property type="match status" value="1"/>
</dbReference>
<dbReference type="Gene3D" id="3.30.1360.70">
    <property type="entry name" value="Arginyl tRNA synthetase N-terminal domain"/>
    <property type="match status" value="1"/>
</dbReference>
<dbReference type="Pfam" id="PF03485">
    <property type="entry name" value="Arg_tRNA_synt_N"/>
    <property type="match status" value="1"/>
</dbReference>
<dbReference type="EMBL" id="KZ993066">
    <property type="protein sequence ID" value="RKP05659.1"/>
    <property type="molecule type" value="Genomic_DNA"/>
</dbReference>
<dbReference type="InterPro" id="IPR001412">
    <property type="entry name" value="aa-tRNA-synth_I_CS"/>
</dbReference>
<dbReference type="PRINTS" id="PR01038">
    <property type="entry name" value="TRNASYNTHARG"/>
</dbReference>
<dbReference type="InterPro" id="IPR001278">
    <property type="entry name" value="Arg-tRNA-ligase"/>
</dbReference>
<dbReference type="GO" id="GO:0005739">
    <property type="term" value="C:mitochondrion"/>
    <property type="evidence" value="ECO:0007669"/>
    <property type="project" value="TreeGrafter"/>
</dbReference>
<dbReference type="PROSITE" id="PS00178">
    <property type="entry name" value="AA_TRNA_LIGASE_I"/>
    <property type="match status" value="1"/>
</dbReference>
<feature type="non-terminal residue" evidence="8">
    <location>
        <position position="194"/>
    </location>
</feature>
<keyword evidence="9" id="KW-1185">Reference proteome</keyword>
<evidence type="ECO:0000256" key="3">
    <source>
        <dbReference type="ARBA" id="ARBA00022840"/>
    </source>
</evidence>
<dbReference type="OrthoDB" id="68056at2759"/>
<gene>
    <name evidence="8" type="ORF">THASP1DRAFT_32506</name>
</gene>
<evidence type="ECO:0000256" key="1">
    <source>
        <dbReference type="ARBA" id="ARBA00022598"/>
    </source>
</evidence>
<dbReference type="Pfam" id="PF00750">
    <property type="entry name" value="tRNA-synt_1d"/>
    <property type="match status" value="1"/>
</dbReference>
<keyword evidence="3 6" id="KW-0067">ATP-binding</keyword>
<evidence type="ECO:0000256" key="5">
    <source>
        <dbReference type="ARBA" id="ARBA00033033"/>
    </source>
</evidence>
<evidence type="ECO:0000313" key="9">
    <source>
        <dbReference type="Proteomes" id="UP000271241"/>
    </source>
</evidence>
<organism evidence="8 9">
    <name type="scientific">Thamnocephalis sphaerospora</name>
    <dbReference type="NCBI Taxonomy" id="78915"/>
    <lineage>
        <taxon>Eukaryota</taxon>
        <taxon>Fungi</taxon>
        <taxon>Fungi incertae sedis</taxon>
        <taxon>Zoopagomycota</taxon>
        <taxon>Zoopagomycotina</taxon>
        <taxon>Zoopagomycetes</taxon>
        <taxon>Zoopagales</taxon>
        <taxon>Sigmoideomycetaceae</taxon>
        <taxon>Thamnocephalis</taxon>
    </lineage>
</organism>
<dbReference type="SUPFAM" id="SSF55190">
    <property type="entry name" value="Arginyl-tRNA synthetase (ArgRS), N-terminal 'additional' domain"/>
    <property type="match status" value="1"/>
</dbReference>
<keyword evidence="1 6" id="KW-0436">Ligase</keyword>
<dbReference type="GO" id="GO:0005524">
    <property type="term" value="F:ATP binding"/>
    <property type="evidence" value="ECO:0007669"/>
    <property type="project" value="UniProtKB-KW"/>
</dbReference>
<accession>A0A4V1IVY3</accession>
<dbReference type="Gene3D" id="3.40.50.620">
    <property type="entry name" value="HUPs"/>
    <property type="match status" value="1"/>
</dbReference>
<dbReference type="PANTHER" id="PTHR11956">
    <property type="entry name" value="ARGINYL-TRNA SYNTHETASE"/>
    <property type="match status" value="1"/>
</dbReference>
<keyword evidence="4 6" id="KW-0030">Aminoacyl-tRNA synthetase</keyword>
<keyword evidence="6" id="KW-0648">Protein biosynthesis</keyword>
<dbReference type="InterPro" id="IPR035684">
    <property type="entry name" value="ArgRS_core"/>
</dbReference>
<name>A0A4V1IVY3_9FUNG</name>
<dbReference type="PANTHER" id="PTHR11956:SF11">
    <property type="entry name" value="ARGININE--TRNA LIGASE, MITOCHONDRIAL-RELATED"/>
    <property type="match status" value="1"/>
</dbReference>
<keyword evidence="2 6" id="KW-0547">Nucleotide-binding</keyword>
<reference evidence="9" key="1">
    <citation type="journal article" date="2018" name="Nat. Microbiol.">
        <title>Leveraging single-cell genomics to expand the fungal tree of life.</title>
        <authorList>
            <person name="Ahrendt S.R."/>
            <person name="Quandt C.A."/>
            <person name="Ciobanu D."/>
            <person name="Clum A."/>
            <person name="Salamov A."/>
            <person name="Andreopoulos B."/>
            <person name="Cheng J.F."/>
            <person name="Woyke T."/>
            <person name="Pelin A."/>
            <person name="Henrissat B."/>
            <person name="Reynolds N.K."/>
            <person name="Benny G.L."/>
            <person name="Smith M.E."/>
            <person name="James T.Y."/>
            <person name="Grigoriev I.V."/>
        </authorList>
    </citation>
    <scope>NUCLEOTIDE SEQUENCE [LARGE SCALE GENOMIC DNA]</scope>
    <source>
        <strain evidence="9">RSA 1356</strain>
    </source>
</reference>
<sequence>MPLTPFKNDIVDQLVGLTGADRNLILEAIETPRTPEHGDFAVALPRLRLKGNPAAFAKEYAEKFQPTERVLSANAIGPFLNFSINKLVLRDLVLRQVAEEGERFGQNTTGAGKRVIVEFSSPNIAKPFHAGHLRSTIIGNFVNNVLKANGYETISMNYLGDWGKQYGLLALGFLKYGNEEEMQKDVMEVDGSGR</sequence>
<dbReference type="SUPFAM" id="SSF52374">
    <property type="entry name" value="Nucleotidylyl transferase"/>
    <property type="match status" value="1"/>
</dbReference>
<dbReference type="GO" id="GO:0006420">
    <property type="term" value="P:arginyl-tRNA aminoacylation"/>
    <property type="evidence" value="ECO:0007669"/>
    <property type="project" value="InterPro"/>
</dbReference>
<comment type="similarity">
    <text evidence="6">Belongs to the class-I aminoacyl-tRNA synthetase family.</text>
</comment>
<evidence type="ECO:0000256" key="2">
    <source>
        <dbReference type="ARBA" id="ARBA00022741"/>
    </source>
</evidence>
<dbReference type="InterPro" id="IPR005148">
    <property type="entry name" value="Arg-tRNA-synth_N"/>
</dbReference>
<proteinExistence type="inferred from homology"/>
<dbReference type="GO" id="GO:0004814">
    <property type="term" value="F:arginine-tRNA ligase activity"/>
    <property type="evidence" value="ECO:0007669"/>
    <property type="project" value="InterPro"/>
</dbReference>
<dbReference type="AlphaFoldDB" id="A0A4V1IVY3"/>
<evidence type="ECO:0000313" key="8">
    <source>
        <dbReference type="EMBL" id="RKP05659.1"/>
    </source>
</evidence>
<dbReference type="GO" id="GO:0032543">
    <property type="term" value="P:mitochondrial translation"/>
    <property type="evidence" value="ECO:0007669"/>
    <property type="project" value="TreeGrafter"/>
</dbReference>
<dbReference type="InterPro" id="IPR014729">
    <property type="entry name" value="Rossmann-like_a/b/a_fold"/>
</dbReference>
<dbReference type="InterPro" id="IPR036695">
    <property type="entry name" value="Arg-tRNA-synth_N_sf"/>
</dbReference>
<evidence type="ECO:0000256" key="6">
    <source>
        <dbReference type="RuleBase" id="RU363038"/>
    </source>
</evidence>
<protein>
    <recommendedName>
        <fullName evidence="5">Arginyl-tRNA synthetase</fullName>
    </recommendedName>
</protein>
<dbReference type="STRING" id="78915.A0A4V1IVY3"/>
<feature type="domain" description="Arginyl tRNA synthetase N-terminal" evidence="7">
    <location>
        <begin position="4"/>
        <end position="84"/>
    </location>
</feature>